<dbReference type="GO" id="GO:0005829">
    <property type="term" value="C:cytosol"/>
    <property type="evidence" value="ECO:0007669"/>
    <property type="project" value="TreeGrafter"/>
</dbReference>
<evidence type="ECO:0000256" key="3">
    <source>
        <dbReference type="ARBA" id="ARBA00004763"/>
    </source>
</evidence>
<evidence type="ECO:0000256" key="12">
    <source>
        <dbReference type="RuleBase" id="RU361205"/>
    </source>
</evidence>
<dbReference type="UniPathway" id="UPA00077">
    <property type="reaction ID" value="UER00156"/>
</dbReference>
<comment type="similarity">
    <text evidence="4 12">Belongs to the DHPS family.</text>
</comment>
<dbReference type="CDD" id="cd00739">
    <property type="entry name" value="DHPS"/>
    <property type="match status" value="1"/>
</dbReference>
<dbReference type="SUPFAM" id="SSF51717">
    <property type="entry name" value="Dihydropteroate synthetase-like"/>
    <property type="match status" value="1"/>
</dbReference>
<dbReference type="Proteomes" id="UP000054935">
    <property type="component" value="Unassembled WGS sequence"/>
</dbReference>
<sequence>MTDYYRPIVCNALPMPDGALPLAGGPLWFTHAMRHVRGAEPVHVAVQEIPQDWQDRLSAPRAAMAGLTFDRPHIMGILNVTPDSFSDGGSHNGAAQALTHARQMASDGATIIDVGGESTRPGAITVPPEAEIARIEPVIRAIAHEVTLPISIDTRKSSVAEAAFAVGAKIVNDVSGFTYDPMLGQYCADQNLPVCVMHTQGEPETMHLDPHYDDVLLDVYDFLETQVQSLEAMGIMRSKIIVDPGIGFGKTIDHNLTVLHGMALFHGLGCPVLIGASRKGFIGKISGANPASARMPGSVSVALAAVAQGMQIVRVHDVAETAQAISIWQAISQGAYYDA</sequence>
<dbReference type="InterPro" id="IPR006390">
    <property type="entry name" value="DHP_synth_dom"/>
</dbReference>
<comment type="cofactor">
    <cofactor evidence="2 12">
        <name>Mg(2+)</name>
        <dbReference type="ChEBI" id="CHEBI:18420"/>
    </cofactor>
</comment>
<evidence type="ECO:0000256" key="5">
    <source>
        <dbReference type="ARBA" id="ARBA00012458"/>
    </source>
</evidence>
<dbReference type="GO" id="GO:0046656">
    <property type="term" value="P:folic acid biosynthetic process"/>
    <property type="evidence" value="ECO:0007669"/>
    <property type="project" value="UniProtKB-KW"/>
</dbReference>
<dbReference type="OrthoDB" id="9811744at2"/>
<evidence type="ECO:0000259" key="13">
    <source>
        <dbReference type="PROSITE" id="PS50972"/>
    </source>
</evidence>
<accession>A0A0P1G404</accession>
<evidence type="ECO:0000256" key="8">
    <source>
        <dbReference type="ARBA" id="ARBA00022723"/>
    </source>
</evidence>
<dbReference type="STRING" id="441103.TRN7648_01003"/>
<dbReference type="EMBL" id="CYSE01000002">
    <property type="protein sequence ID" value="CUH76568.1"/>
    <property type="molecule type" value="Genomic_DNA"/>
</dbReference>
<evidence type="ECO:0000256" key="1">
    <source>
        <dbReference type="ARBA" id="ARBA00000012"/>
    </source>
</evidence>
<keyword evidence="7 12" id="KW-0808">Transferase</keyword>
<dbReference type="InterPro" id="IPR011005">
    <property type="entry name" value="Dihydropteroate_synth-like_sf"/>
</dbReference>
<dbReference type="GO" id="GO:0004156">
    <property type="term" value="F:dihydropteroate synthase activity"/>
    <property type="evidence" value="ECO:0007669"/>
    <property type="project" value="UniProtKB-EC"/>
</dbReference>
<dbReference type="InterPro" id="IPR045031">
    <property type="entry name" value="DHP_synth-like"/>
</dbReference>
<feature type="domain" description="Pterin-binding" evidence="13">
    <location>
        <begin position="72"/>
        <end position="326"/>
    </location>
</feature>
<dbReference type="GO" id="GO:0046872">
    <property type="term" value="F:metal ion binding"/>
    <property type="evidence" value="ECO:0007669"/>
    <property type="project" value="UniProtKB-KW"/>
</dbReference>
<dbReference type="PROSITE" id="PS00792">
    <property type="entry name" value="DHPS_1"/>
    <property type="match status" value="1"/>
</dbReference>
<evidence type="ECO:0000313" key="15">
    <source>
        <dbReference type="Proteomes" id="UP000054935"/>
    </source>
</evidence>
<evidence type="ECO:0000256" key="6">
    <source>
        <dbReference type="ARBA" id="ARBA00016919"/>
    </source>
</evidence>
<keyword evidence="15" id="KW-1185">Reference proteome</keyword>
<reference evidence="14 15" key="1">
    <citation type="submission" date="2015-09" db="EMBL/GenBank/DDBJ databases">
        <authorList>
            <consortium name="Swine Surveillance"/>
        </authorList>
    </citation>
    <scope>NUCLEOTIDE SEQUENCE [LARGE SCALE GENOMIC DNA]</scope>
    <source>
        <strain evidence="14 15">CECT 7648</strain>
    </source>
</reference>
<name>A0A0P1G404_9RHOB</name>
<gene>
    <name evidence="14" type="primary">folP</name>
    <name evidence="14" type="ORF">TRN7648_01003</name>
</gene>
<comment type="catalytic activity">
    <reaction evidence="1">
        <text>(7,8-dihydropterin-6-yl)methyl diphosphate + 4-aminobenzoate = 7,8-dihydropteroate + diphosphate</text>
        <dbReference type="Rhea" id="RHEA:19949"/>
        <dbReference type="ChEBI" id="CHEBI:17836"/>
        <dbReference type="ChEBI" id="CHEBI:17839"/>
        <dbReference type="ChEBI" id="CHEBI:33019"/>
        <dbReference type="ChEBI" id="CHEBI:72950"/>
        <dbReference type="EC" id="2.5.1.15"/>
    </reaction>
</comment>
<dbReference type="GO" id="GO:0046654">
    <property type="term" value="P:tetrahydrofolate biosynthetic process"/>
    <property type="evidence" value="ECO:0007669"/>
    <property type="project" value="UniProtKB-UniPathway"/>
</dbReference>
<dbReference type="PANTHER" id="PTHR20941:SF1">
    <property type="entry name" value="FOLIC ACID SYNTHESIS PROTEIN FOL1"/>
    <property type="match status" value="1"/>
</dbReference>
<comment type="function">
    <text evidence="12">Catalyzes the condensation of para-aminobenzoate (pABA) with 6-hydroxymethyl-7,8-dihydropterin diphosphate (DHPt-PP) to form 7,8-dihydropteroate (H2Pte), the immediate precursor of folate derivatives.</text>
</comment>
<dbReference type="EC" id="2.5.1.15" evidence="5 12"/>
<keyword evidence="10 12" id="KW-0289">Folate biosynthesis</keyword>
<dbReference type="AlphaFoldDB" id="A0A0P1G404"/>
<dbReference type="NCBIfam" id="TIGR01496">
    <property type="entry name" value="DHPS"/>
    <property type="match status" value="1"/>
</dbReference>
<dbReference type="FunFam" id="3.20.20.20:FF:000006">
    <property type="entry name" value="Dihydropteroate synthase"/>
    <property type="match status" value="1"/>
</dbReference>
<evidence type="ECO:0000313" key="14">
    <source>
        <dbReference type="EMBL" id="CUH76568.1"/>
    </source>
</evidence>
<organism evidence="14 15">
    <name type="scientific">Tropicibacter naphthalenivorans</name>
    <dbReference type="NCBI Taxonomy" id="441103"/>
    <lineage>
        <taxon>Bacteria</taxon>
        <taxon>Pseudomonadati</taxon>
        <taxon>Pseudomonadota</taxon>
        <taxon>Alphaproteobacteria</taxon>
        <taxon>Rhodobacterales</taxon>
        <taxon>Roseobacteraceae</taxon>
        <taxon>Tropicibacter</taxon>
    </lineage>
</organism>
<comment type="pathway">
    <text evidence="3 12">Cofactor biosynthesis; tetrahydrofolate biosynthesis; 7,8-dihydrofolate from 2-amino-4-hydroxy-6-hydroxymethyl-7,8-dihydropteridine diphosphate and 4-aminobenzoate: step 1/2.</text>
</comment>
<keyword evidence="8 12" id="KW-0479">Metal-binding</keyword>
<keyword evidence="9 12" id="KW-0460">Magnesium</keyword>
<dbReference type="InterPro" id="IPR000489">
    <property type="entry name" value="Pterin-binding_dom"/>
</dbReference>
<evidence type="ECO:0000256" key="11">
    <source>
        <dbReference type="ARBA" id="ARBA00030193"/>
    </source>
</evidence>
<evidence type="ECO:0000256" key="10">
    <source>
        <dbReference type="ARBA" id="ARBA00022909"/>
    </source>
</evidence>
<evidence type="ECO:0000256" key="2">
    <source>
        <dbReference type="ARBA" id="ARBA00001946"/>
    </source>
</evidence>
<protein>
    <recommendedName>
        <fullName evidence="6 12">Dihydropteroate synthase</fullName>
        <shortName evidence="12">DHPS</shortName>
        <ecNumber evidence="5 12">2.5.1.15</ecNumber>
    </recommendedName>
    <alternativeName>
        <fullName evidence="11 12">Dihydropteroate pyrophosphorylase</fullName>
    </alternativeName>
</protein>
<dbReference type="PANTHER" id="PTHR20941">
    <property type="entry name" value="FOLATE SYNTHESIS PROTEINS"/>
    <property type="match status" value="1"/>
</dbReference>
<dbReference type="Pfam" id="PF00809">
    <property type="entry name" value="Pterin_bind"/>
    <property type="match status" value="1"/>
</dbReference>
<dbReference type="Gene3D" id="3.20.20.20">
    <property type="entry name" value="Dihydropteroate synthase-like"/>
    <property type="match status" value="1"/>
</dbReference>
<evidence type="ECO:0000256" key="4">
    <source>
        <dbReference type="ARBA" id="ARBA00009503"/>
    </source>
</evidence>
<evidence type="ECO:0000256" key="7">
    <source>
        <dbReference type="ARBA" id="ARBA00022679"/>
    </source>
</evidence>
<proteinExistence type="inferred from homology"/>
<dbReference type="RefSeq" id="WP_058246548.1">
    <property type="nucleotide sequence ID" value="NZ_CYSE01000002.1"/>
</dbReference>
<dbReference type="PROSITE" id="PS00793">
    <property type="entry name" value="DHPS_2"/>
    <property type="match status" value="1"/>
</dbReference>
<evidence type="ECO:0000256" key="9">
    <source>
        <dbReference type="ARBA" id="ARBA00022842"/>
    </source>
</evidence>
<dbReference type="PROSITE" id="PS50972">
    <property type="entry name" value="PTERIN_BINDING"/>
    <property type="match status" value="1"/>
</dbReference>